<dbReference type="InterPro" id="IPR002109">
    <property type="entry name" value="Glutaredoxin"/>
</dbReference>
<dbReference type="PATRIC" id="fig|1162668.3.peg.950"/>
<keyword evidence="3" id="KW-1185">Reference proteome</keyword>
<dbReference type="eggNOG" id="COG0695">
    <property type="taxonomic scope" value="Bacteria"/>
</dbReference>
<protein>
    <submittedName>
        <fullName evidence="2">Putative glutaredoxin</fullName>
    </submittedName>
</protein>
<evidence type="ECO:0000259" key="1">
    <source>
        <dbReference type="Pfam" id="PF00462"/>
    </source>
</evidence>
<evidence type="ECO:0000313" key="3">
    <source>
        <dbReference type="Proteomes" id="UP000007382"/>
    </source>
</evidence>
<dbReference type="PROSITE" id="PS51354">
    <property type="entry name" value="GLUTAREDOXIN_2"/>
    <property type="match status" value="1"/>
</dbReference>
<reference evidence="3" key="2">
    <citation type="submission" date="2012-03" db="EMBL/GenBank/DDBJ databases">
        <title>The complete genome sequence of the pioneer microbe on fresh volcanic deposit, Leptospirillum ferrooxidans strain C2-3.</title>
        <authorList>
            <person name="Fujimura R."/>
            <person name="Sato Y."/>
            <person name="Nishizawa T."/>
            <person name="Nanba K."/>
            <person name="Oshima K."/>
            <person name="Hattori M."/>
            <person name="Kamijo T."/>
            <person name="Ohta H."/>
        </authorList>
    </citation>
    <scope>NUCLEOTIDE SEQUENCE [LARGE SCALE GENOMIC DNA]</scope>
    <source>
        <strain evidence="3">C2-3</strain>
    </source>
</reference>
<gene>
    <name evidence="2" type="ordered locus">LFE_0813</name>
</gene>
<dbReference type="SUPFAM" id="SSF52833">
    <property type="entry name" value="Thioredoxin-like"/>
    <property type="match status" value="1"/>
</dbReference>
<sequence>METQTEKLTVKAYLKPTCGWSGGVRAVFRKYNIEFEDINILADPMAYSEMVRKSGQRMSPTVEVNGKVLADVSGEEVEAYLLSNHLVKAVETSDNTPLDRGCESH</sequence>
<dbReference type="Proteomes" id="UP000007382">
    <property type="component" value="Chromosome"/>
</dbReference>
<dbReference type="CDD" id="cd02066">
    <property type="entry name" value="GRX_family"/>
    <property type="match status" value="1"/>
</dbReference>
<dbReference type="HOGENOM" id="CLU_2118574_0_0_0"/>
<dbReference type="KEGG" id="lfc:LFE_0813"/>
<organism evidence="2 3">
    <name type="scientific">Leptospirillum ferrooxidans (strain C2-3)</name>
    <dbReference type="NCBI Taxonomy" id="1162668"/>
    <lineage>
        <taxon>Bacteria</taxon>
        <taxon>Pseudomonadati</taxon>
        <taxon>Nitrospirota</taxon>
        <taxon>Nitrospiria</taxon>
        <taxon>Nitrospirales</taxon>
        <taxon>Nitrospiraceae</taxon>
        <taxon>Leptospirillum</taxon>
    </lineage>
</organism>
<dbReference type="AlphaFoldDB" id="I0IMM5"/>
<dbReference type="STRING" id="1162668.LFE_0813"/>
<dbReference type="Gene3D" id="3.40.30.10">
    <property type="entry name" value="Glutaredoxin"/>
    <property type="match status" value="1"/>
</dbReference>
<dbReference type="RefSeq" id="WP_014449015.1">
    <property type="nucleotide sequence ID" value="NC_017094.1"/>
</dbReference>
<proteinExistence type="predicted"/>
<reference evidence="2 3" key="1">
    <citation type="journal article" date="2012" name="J. Bacteriol.">
        <title>Complete Genome Sequence of Leptospirillum ferrooxidans Strain C2-3, Isolated from a Fresh Volcanic Ash Deposit on the Island of Miyake, Japan.</title>
        <authorList>
            <person name="Fujimura R."/>
            <person name="Sato Y."/>
            <person name="Nishizawa T."/>
            <person name="Oshima K."/>
            <person name="Kim S.-W."/>
            <person name="Hattori M."/>
            <person name="Kamijo T."/>
            <person name="Ohta H."/>
        </authorList>
    </citation>
    <scope>NUCLEOTIDE SEQUENCE [LARGE SCALE GENOMIC DNA]</scope>
    <source>
        <strain evidence="2 3">C2-3</strain>
    </source>
</reference>
<evidence type="ECO:0000313" key="2">
    <source>
        <dbReference type="EMBL" id="BAM06524.1"/>
    </source>
</evidence>
<dbReference type="EMBL" id="AP012342">
    <property type="protein sequence ID" value="BAM06524.1"/>
    <property type="molecule type" value="Genomic_DNA"/>
</dbReference>
<name>I0IMM5_LEPFC</name>
<dbReference type="InterPro" id="IPR036249">
    <property type="entry name" value="Thioredoxin-like_sf"/>
</dbReference>
<dbReference type="Pfam" id="PF00462">
    <property type="entry name" value="Glutaredoxin"/>
    <property type="match status" value="1"/>
</dbReference>
<feature type="domain" description="Glutaredoxin" evidence="1">
    <location>
        <begin position="10"/>
        <end position="68"/>
    </location>
</feature>
<accession>I0IMM5</accession>